<dbReference type="GO" id="GO:0000156">
    <property type="term" value="F:phosphorelay response regulator activity"/>
    <property type="evidence" value="ECO:0007669"/>
    <property type="project" value="TreeGrafter"/>
</dbReference>
<dbReference type="PANTHER" id="PTHR48111:SF35">
    <property type="entry name" value="TRANSCRIPTIONAL REGULATORY PROTEIN QSEB"/>
    <property type="match status" value="1"/>
</dbReference>
<feature type="domain" description="OmpR/PhoB-type" evidence="11">
    <location>
        <begin position="124"/>
        <end position="218"/>
    </location>
</feature>
<keyword evidence="2" id="KW-0963">Cytoplasm</keyword>
<dbReference type="GO" id="GO:0005829">
    <property type="term" value="C:cytosol"/>
    <property type="evidence" value="ECO:0007669"/>
    <property type="project" value="TreeGrafter"/>
</dbReference>
<accession>A0A432V3J3</accession>
<evidence type="ECO:0000256" key="7">
    <source>
        <dbReference type="ARBA" id="ARBA00023163"/>
    </source>
</evidence>
<dbReference type="PROSITE" id="PS50110">
    <property type="entry name" value="RESPONSE_REGULATORY"/>
    <property type="match status" value="1"/>
</dbReference>
<dbReference type="GO" id="GO:0000976">
    <property type="term" value="F:transcription cis-regulatory region binding"/>
    <property type="evidence" value="ECO:0007669"/>
    <property type="project" value="TreeGrafter"/>
</dbReference>
<feature type="DNA-binding region" description="OmpR/PhoB-type" evidence="9">
    <location>
        <begin position="124"/>
        <end position="218"/>
    </location>
</feature>
<evidence type="ECO:0000256" key="4">
    <source>
        <dbReference type="ARBA" id="ARBA00023012"/>
    </source>
</evidence>
<comment type="caution">
    <text evidence="12">The sequence shown here is derived from an EMBL/GenBank/DDBJ whole genome shotgun (WGS) entry which is preliminary data.</text>
</comment>
<evidence type="ECO:0000256" key="9">
    <source>
        <dbReference type="PROSITE-ProRule" id="PRU01091"/>
    </source>
</evidence>
<dbReference type="InterPro" id="IPR036388">
    <property type="entry name" value="WH-like_DNA-bd_sf"/>
</dbReference>
<dbReference type="InterPro" id="IPR001867">
    <property type="entry name" value="OmpR/PhoB-type_DNA-bd"/>
</dbReference>
<dbReference type="InterPro" id="IPR011006">
    <property type="entry name" value="CheY-like_superfamily"/>
</dbReference>
<evidence type="ECO:0000256" key="5">
    <source>
        <dbReference type="ARBA" id="ARBA00023015"/>
    </source>
</evidence>
<dbReference type="PROSITE" id="PS51755">
    <property type="entry name" value="OMPR_PHOB"/>
    <property type="match status" value="1"/>
</dbReference>
<dbReference type="EMBL" id="RKST01000016">
    <property type="protein sequence ID" value="RUM96767.1"/>
    <property type="molecule type" value="Genomic_DNA"/>
</dbReference>
<dbReference type="Gene3D" id="6.10.250.690">
    <property type="match status" value="1"/>
</dbReference>
<evidence type="ECO:0000313" key="12">
    <source>
        <dbReference type="EMBL" id="RUM96767.1"/>
    </source>
</evidence>
<dbReference type="InterPro" id="IPR039420">
    <property type="entry name" value="WalR-like"/>
</dbReference>
<dbReference type="SUPFAM" id="SSF52172">
    <property type="entry name" value="CheY-like"/>
    <property type="match status" value="1"/>
</dbReference>
<sequence length="221" mass="23890">MRILIVEDDPILLDGLTVGLKLAGFTPDAVSSCADAEAALRASDYEAVVLDIMLPDGSGIDLLAQRRREHDATPILLLTARDQVADRIAGLNAGADDYLGKPFDLDELAARLRAIQRRGSGRASATLRWQGVVIDPATLSVSRDDLPINLTRREFTILRLLMERPGAVIGKPALEEAIYGWQEGVESNAVEVHIHNLRAKLGPGIVQTVRGIGYRVGGEQP</sequence>
<dbReference type="Pfam" id="PF00486">
    <property type="entry name" value="Trans_reg_C"/>
    <property type="match status" value="1"/>
</dbReference>
<keyword evidence="13" id="KW-1185">Reference proteome</keyword>
<dbReference type="PANTHER" id="PTHR48111">
    <property type="entry name" value="REGULATOR OF RPOS"/>
    <property type="match status" value="1"/>
</dbReference>
<dbReference type="Gene3D" id="3.40.50.2300">
    <property type="match status" value="1"/>
</dbReference>
<reference evidence="12 13" key="1">
    <citation type="submission" date="2018-11" db="EMBL/GenBank/DDBJ databases">
        <title>Pseudaminobacter arsenicus sp. nov., an arsenic-resistant bacterium isolated from arsenic-rich aquifers.</title>
        <authorList>
            <person name="Mu Y."/>
        </authorList>
    </citation>
    <scope>NUCLEOTIDE SEQUENCE [LARGE SCALE GENOMIC DNA]</scope>
    <source>
        <strain evidence="12 13">CB3</strain>
    </source>
</reference>
<dbReference type="CDD" id="cd00383">
    <property type="entry name" value="trans_reg_C"/>
    <property type="match status" value="1"/>
</dbReference>
<dbReference type="RefSeq" id="WP_128627570.1">
    <property type="nucleotide sequence ID" value="NZ_RKST01000016.1"/>
</dbReference>
<feature type="modified residue" description="4-aspartylphosphate" evidence="8">
    <location>
        <position position="51"/>
    </location>
</feature>
<name>A0A432V3J3_9HYPH</name>
<dbReference type="GO" id="GO:0006355">
    <property type="term" value="P:regulation of DNA-templated transcription"/>
    <property type="evidence" value="ECO:0007669"/>
    <property type="project" value="InterPro"/>
</dbReference>
<comment type="subcellular location">
    <subcellularLocation>
        <location evidence="1">Cytoplasm</location>
    </subcellularLocation>
</comment>
<feature type="domain" description="Response regulatory" evidence="10">
    <location>
        <begin position="2"/>
        <end position="116"/>
    </location>
</feature>
<gene>
    <name evidence="12" type="ORF">EET67_16165</name>
</gene>
<evidence type="ECO:0000259" key="10">
    <source>
        <dbReference type="PROSITE" id="PS50110"/>
    </source>
</evidence>
<keyword evidence="4" id="KW-0902">Two-component regulatory system</keyword>
<dbReference type="CDD" id="cd17624">
    <property type="entry name" value="REC_OmpR_PmrA-like"/>
    <property type="match status" value="1"/>
</dbReference>
<evidence type="ECO:0000259" key="11">
    <source>
        <dbReference type="PROSITE" id="PS51755"/>
    </source>
</evidence>
<evidence type="ECO:0000313" key="13">
    <source>
        <dbReference type="Proteomes" id="UP000281647"/>
    </source>
</evidence>
<dbReference type="AlphaFoldDB" id="A0A432V3J3"/>
<evidence type="ECO:0000256" key="8">
    <source>
        <dbReference type="PROSITE-ProRule" id="PRU00169"/>
    </source>
</evidence>
<evidence type="ECO:0000256" key="1">
    <source>
        <dbReference type="ARBA" id="ARBA00004496"/>
    </source>
</evidence>
<dbReference type="OrthoDB" id="9802426at2"/>
<keyword evidence="5" id="KW-0805">Transcription regulation</keyword>
<protein>
    <submittedName>
        <fullName evidence="12">Response regulator transcription factor</fullName>
    </submittedName>
</protein>
<evidence type="ECO:0000256" key="2">
    <source>
        <dbReference type="ARBA" id="ARBA00022490"/>
    </source>
</evidence>
<dbReference type="SMART" id="SM00862">
    <property type="entry name" value="Trans_reg_C"/>
    <property type="match status" value="1"/>
</dbReference>
<dbReference type="InterPro" id="IPR001789">
    <property type="entry name" value="Sig_transdc_resp-reg_receiver"/>
</dbReference>
<evidence type="ECO:0000256" key="6">
    <source>
        <dbReference type="ARBA" id="ARBA00023125"/>
    </source>
</evidence>
<dbReference type="SMART" id="SM00448">
    <property type="entry name" value="REC"/>
    <property type="match status" value="1"/>
</dbReference>
<organism evidence="12 13">
    <name type="scientific">Borborobacter arsenicus</name>
    <dbReference type="NCBI Taxonomy" id="1851146"/>
    <lineage>
        <taxon>Bacteria</taxon>
        <taxon>Pseudomonadati</taxon>
        <taxon>Pseudomonadota</taxon>
        <taxon>Alphaproteobacteria</taxon>
        <taxon>Hyphomicrobiales</taxon>
        <taxon>Phyllobacteriaceae</taxon>
        <taxon>Borborobacter</taxon>
    </lineage>
</organism>
<dbReference type="Gene3D" id="1.10.10.10">
    <property type="entry name" value="Winged helix-like DNA-binding domain superfamily/Winged helix DNA-binding domain"/>
    <property type="match status" value="1"/>
</dbReference>
<dbReference type="Proteomes" id="UP000281647">
    <property type="component" value="Unassembled WGS sequence"/>
</dbReference>
<keyword evidence="7" id="KW-0804">Transcription</keyword>
<evidence type="ECO:0000256" key="3">
    <source>
        <dbReference type="ARBA" id="ARBA00022553"/>
    </source>
</evidence>
<dbReference type="GO" id="GO:0032993">
    <property type="term" value="C:protein-DNA complex"/>
    <property type="evidence" value="ECO:0007669"/>
    <property type="project" value="TreeGrafter"/>
</dbReference>
<dbReference type="Pfam" id="PF00072">
    <property type="entry name" value="Response_reg"/>
    <property type="match status" value="1"/>
</dbReference>
<proteinExistence type="predicted"/>
<keyword evidence="3 8" id="KW-0597">Phosphoprotein</keyword>
<keyword evidence="6 9" id="KW-0238">DNA-binding</keyword>